<keyword evidence="1" id="KW-0540">Nuclease</keyword>
<dbReference type="PROSITE" id="PS51257">
    <property type="entry name" value="PROKAR_LIPOPROTEIN"/>
    <property type="match status" value="1"/>
</dbReference>
<dbReference type="PROSITE" id="PS01284">
    <property type="entry name" value="TNASE_2"/>
    <property type="match status" value="1"/>
</dbReference>
<dbReference type="PROSITE" id="PS50830">
    <property type="entry name" value="TNASE_3"/>
    <property type="match status" value="1"/>
</dbReference>
<sequence length="171" mass="19172">MRAPYRFILLVLVAALSACGNAAPRASDDDTSARGTPAGRVIKVSDGDTVTILTPEHQKQRIRLAEIDTPERKQPWGAQAQRALSSRVAGRDISLSVHDIDRYGRVVAVVYVDGRDVNAELVQAGHAWVYRRYLKRPELLDLEADARRHKRGLWALPAPERIPPWQWRAAH</sequence>
<dbReference type="PANTHER" id="PTHR12302">
    <property type="entry name" value="EBNA2 BINDING PROTEIN P100"/>
    <property type="match status" value="1"/>
</dbReference>
<evidence type="ECO:0000256" key="2">
    <source>
        <dbReference type="ARBA" id="ARBA00022759"/>
    </source>
</evidence>
<dbReference type="Pfam" id="PF00565">
    <property type="entry name" value="SNase"/>
    <property type="match status" value="1"/>
</dbReference>
<accession>A0A3E0H776</accession>
<dbReference type="PANTHER" id="PTHR12302:SF3">
    <property type="entry name" value="SERINE_THREONINE-PROTEIN KINASE 31"/>
    <property type="match status" value="1"/>
</dbReference>
<keyword evidence="2 6" id="KW-0255">Endonuclease</keyword>
<feature type="domain" description="TNase-like" evidence="5">
    <location>
        <begin position="35"/>
        <end position="156"/>
    </location>
</feature>
<feature type="chain" id="PRO_5017616129" evidence="4">
    <location>
        <begin position="23"/>
        <end position="171"/>
    </location>
</feature>
<name>A0A3E0H776_9GAMM</name>
<organism evidence="6 7">
    <name type="scientific">Paraperlucidibaca baekdonensis</name>
    <dbReference type="NCBI Taxonomy" id="748120"/>
    <lineage>
        <taxon>Bacteria</taxon>
        <taxon>Pseudomonadati</taxon>
        <taxon>Pseudomonadota</taxon>
        <taxon>Gammaproteobacteria</taxon>
        <taxon>Moraxellales</taxon>
        <taxon>Moraxellaceae</taxon>
        <taxon>Paraperlucidibaca</taxon>
    </lineage>
</organism>
<evidence type="ECO:0000256" key="1">
    <source>
        <dbReference type="ARBA" id="ARBA00022722"/>
    </source>
</evidence>
<dbReference type="Proteomes" id="UP000256774">
    <property type="component" value="Unassembled WGS sequence"/>
</dbReference>
<dbReference type="SMART" id="SM00318">
    <property type="entry name" value="SNc"/>
    <property type="match status" value="1"/>
</dbReference>
<dbReference type="InterPro" id="IPR002071">
    <property type="entry name" value="Thermonucl_AS"/>
</dbReference>
<evidence type="ECO:0000256" key="4">
    <source>
        <dbReference type="SAM" id="SignalP"/>
    </source>
</evidence>
<keyword evidence="4" id="KW-0732">Signal</keyword>
<evidence type="ECO:0000313" key="6">
    <source>
        <dbReference type="EMBL" id="REH38686.1"/>
    </source>
</evidence>
<dbReference type="RefSeq" id="WP_116207720.1">
    <property type="nucleotide sequence ID" value="NZ_QUNR01000002.1"/>
</dbReference>
<dbReference type="Gene3D" id="2.40.50.90">
    <property type="match status" value="1"/>
</dbReference>
<keyword evidence="3" id="KW-0378">Hydrolase</keyword>
<dbReference type="SUPFAM" id="SSF50199">
    <property type="entry name" value="Staphylococcal nuclease"/>
    <property type="match status" value="1"/>
</dbReference>
<dbReference type="PROSITE" id="PS01123">
    <property type="entry name" value="TNASE_1"/>
    <property type="match status" value="1"/>
</dbReference>
<evidence type="ECO:0000256" key="3">
    <source>
        <dbReference type="ARBA" id="ARBA00022801"/>
    </source>
</evidence>
<dbReference type="EMBL" id="QUNR01000002">
    <property type="protein sequence ID" value="REH38686.1"/>
    <property type="molecule type" value="Genomic_DNA"/>
</dbReference>
<dbReference type="OrthoDB" id="9805504at2"/>
<evidence type="ECO:0000313" key="7">
    <source>
        <dbReference type="Proteomes" id="UP000256774"/>
    </source>
</evidence>
<proteinExistence type="predicted"/>
<dbReference type="GO" id="GO:0004519">
    <property type="term" value="F:endonuclease activity"/>
    <property type="evidence" value="ECO:0007669"/>
    <property type="project" value="UniProtKB-KW"/>
</dbReference>
<dbReference type="InterPro" id="IPR016071">
    <property type="entry name" value="Staphylococal_nuclease_OB-fold"/>
</dbReference>
<dbReference type="AlphaFoldDB" id="A0A3E0H776"/>
<evidence type="ECO:0000259" key="5">
    <source>
        <dbReference type="PROSITE" id="PS50830"/>
    </source>
</evidence>
<dbReference type="GO" id="GO:0003676">
    <property type="term" value="F:nucleic acid binding"/>
    <property type="evidence" value="ECO:0007669"/>
    <property type="project" value="InterPro"/>
</dbReference>
<comment type="caution">
    <text evidence="6">The sequence shown here is derived from an EMBL/GenBank/DDBJ whole genome shotgun (WGS) entry which is preliminary data.</text>
</comment>
<protein>
    <submittedName>
        <fullName evidence="6">Endonuclease YncB(Thermonuclease family)</fullName>
    </submittedName>
</protein>
<keyword evidence="7" id="KW-1185">Reference proteome</keyword>
<gene>
    <name evidence="6" type="ORF">DFR26_0845</name>
</gene>
<dbReference type="InterPro" id="IPR035437">
    <property type="entry name" value="SNase_OB-fold_sf"/>
</dbReference>
<feature type="signal peptide" evidence="4">
    <location>
        <begin position="1"/>
        <end position="22"/>
    </location>
</feature>
<reference evidence="6 7" key="1">
    <citation type="submission" date="2018-08" db="EMBL/GenBank/DDBJ databases">
        <title>Genomic Encyclopedia of Type Strains, Phase IV (KMG-IV): sequencing the most valuable type-strain genomes for metagenomic binning, comparative biology and taxonomic classification.</title>
        <authorList>
            <person name="Goeker M."/>
        </authorList>
    </citation>
    <scope>NUCLEOTIDE SEQUENCE [LARGE SCALE GENOMIC DNA]</scope>
    <source>
        <strain evidence="6 7">DSM 26022</strain>
    </source>
</reference>
<dbReference type="GO" id="GO:0016787">
    <property type="term" value="F:hydrolase activity"/>
    <property type="evidence" value="ECO:0007669"/>
    <property type="project" value="UniProtKB-KW"/>
</dbReference>